<evidence type="ECO:0000313" key="1">
    <source>
        <dbReference type="EMBL" id="QJB45733.1"/>
    </source>
</evidence>
<dbReference type="AlphaFoldDB" id="A0A6H2C2R4"/>
<reference evidence="1 2" key="1">
    <citation type="submission" date="2020-04" db="EMBL/GenBank/DDBJ databases">
        <title>Genome-Wide Identification of 5-Methylcytosine Sites in Bacterial Genomes By High-Throughput Sequencing of MspJI Restriction Fragments.</title>
        <authorList>
            <person name="Wu V."/>
        </authorList>
    </citation>
    <scope>NUCLEOTIDE SEQUENCE [LARGE SCALE GENOMIC DNA]</scope>
    <source>
        <strain evidence="1 2">CCAP 1403/13f</strain>
    </source>
</reference>
<reference evidence="1 2" key="2">
    <citation type="submission" date="2020-04" db="EMBL/GenBank/DDBJ databases">
        <authorList>
            <person name="Fomenkov A."/>
            <person name="Anton B.P."/>
            <person name="Roberts R.J."/>
        </authorList>
    </citation>
    <scope>NUCLEOTIDE SEQUENCE [LARGE SCALE GENOMIC DNA]</scope>
    <source>
        <strain evidence="1 2">CCAP 1403/13f</strain>
    </source>
</reference>
<dbReference type="EMBL" id="CP051206">
    <property type="protein sequence ID" value="QJB45733.1"/>
    <property type="molecule type" value="Genomic_DNA"/>
</dbReference>
<dbReference type="PANTHER" id="PTHR34504">
    <property type="entry name" value="ANTITOXIN HICB"/>
    <property type="match status" value="1"/>
</dbReference>
<dbReference type="InterPro" id="IPR051404">
    <property type="entry name" value="TA_system_antitoxin"/>
</dbReference>
<evidence type="ECO:0000313" key="2">
    <source>
        <dbReference type="Proteomes" id="UP000502433"/>
    </source>
</evidence>
<dbReference type="SUPFAM" id="SSF143100">
    <property type="entry name" value="TTHA1013/TTHA0281-like"/>
    <property type="match status" value="1"/>
</dbReference>
<dbReference type="KEGG" id="dfs:HGD76_17690"/>
<dbReference type="Pfam" id="PF21748">
    <property type="entry name" value="UPF0150"/>
    <property type="match status" value="1"/>
</dbReference>
<dbReference type="InterPro" id="IPR049389">
    <property type="entry name" value="TTHA0281-like"/>
</dbReference>
<dbReference type="InterPro" id="IPR035069">
    <property type="entry name" value="TTHA1013/TTHA0281-like"/>
</dbReference>
<sequence>MINKKLIDYTIILRPDDNGTFVAYVPAIKGCHAWGKTHEEARSELNHVFEMISAEYLEAGKSLPNDIEVTIAYAS</sequence>
<organism evidence="1 2">
    <name type="scientific">Dolichospermum flos-aquae CCAP 1403/13F</name>
    <dbReference type="NCBI Taxonomy" id="315271"/>
    <lineage>
        <taxon>Bacteria</taxon>
        <taxon>Bacillati</taxon>
        <taxon>Cyanobacteriota</taxon>
        <taxon>Cyanophyceae</taxon>
        <taxon>Nostocales</taxon>
        <taxon>Aphanizomenonaceae</taxon>
        <taxon>Dolichospermum</taxon>
    </lineage>
</organism>
<dbReference type="RefSeq" id="WP_015081521.1">
    <property type="nucleotide sequence ID" value="NZ_CP051206.1"/>
</dbReference>
<gene>
    <name evidence="1" type="ORF">HGD76_17690</name>
</gene>
<name>A0A6H2C2R4_DOLFA</name>
<dbReference type="Proteomes" id="UP000502433">
    <property type="component" value="Chromosome"/>
</dbReference>
<protein>
    <submittedName>
        <fullName evidence="1">Type II toxin-antitoxin system HicB family antitoxin</fullName>
    </submittedName>
</protein>
<accession>A0A6H2C2R4</accession>
<dbReference type="PANTHER" id="PTHR34504:SF2">
    <property type="entry name" value="UPF0150 PROTEIN SSL0259"/>
    <property type="match status" value="1"/>
</dbReference>
<proteinExistence type="predicted"/>
<dbReference type="Gene3D" id="3.30.160.250">
    <property type="match status" value="1"/>
</dbReference>